<evidence type="ECO:0000313" key="2">
    <source>
        <dbReference type="Proteomes" id="UP000268857"/>
    </source>
</evidence>
<dbReference type="Pfam" id="PF19459">
    <property type="entry name" value="DUF5996"/>
    <property type="match status" value="1"/>
</dbReference>
<evidence type="ECO:0008006" key="3">
    <source>
        <dbReference type="Google" id="ProtNLM"/>
    </source>
</evidence>
<accession>A0A3S0ZGK7</accession>
<comment type="caution">
    <text evidence="1">The sequence shown here is derived from an EMBL/GenBank/DDBJ whole genome shotgun (WGS) entry which is preliminary data.</text>
</comment>
<proteinExistence type="predicted"/>
<dbReference type="AlphaFoldDB" id="A0A3S0ZGK7"/>
<protein>
    <recommendedName>
        <fullName evidence="3">Ava_C0101 and related proteins</fullName>
    </recommendedName>
</protein>
<organism evidence="1 2">
    <name type="scientific">Chlorogloeopsis fritschii PCC 6912</name>
    <dbReference type="NCBI Taxonomy" id="211165"/>
    <lineage>
        <taxon>Bacteria</taxon>
        <taxon>Bacillati</taxon>
        <taxon>Cyanobacteriota</taxon>
        <taxon>Cyanophyceae</taxon>
        <taxon>Nostocales</taxon>
        <taxon>Chlorogloeopsidaceae</taxon>
        <taxon>Chlorogloeopsis</taxon>
    </lineage>
</organism>
<gene>
    <name evidence="1" type="ORF">PCC6912_62440</name>
</gene>
<name>A0A3S0ZGK7_CHLFR</name>
<sequence length="315" mass="36344">MAETVRGTFTDVIWPTLPLREWQDTYETLHMWTQIVGKIRLALSPKLNHWWQSTLYVTPRGLTTSSIPYGTRTFEISFDFLEHYLQIDISDGTTKRIALAPRSVADLYQEITDTLTGNGIEARIWTMPQEVAEPIPFERDRKHTAYDPEYAQRVWRILMQTDRIMKEFRSRFIGKCSPVHFFWGSFDLAVTRFSGRRAPDHPGGIPNMADWVTREAYSHEVSSCGFWPGAGAVTEPIFYSYAYPEPEGFKDYPIQPKEAFYSSEMREFVLPYEVVRQAEDPDAVLLTFLQSTYDAAANLGNWDRAALERVPVLST</sequence>
<dbReference type="EMBL" id="RSCJ01000047">
    <property type="protein sequence ID" value="RUR72506.1"/>
    <property type="molecule type" value="Genomic_DNA"/>
</dbReference>
<dbReference type="OrthoDB" id="9800945at2"/>
<dbReference type="STRING" id="211165.GCA_000317285_01651"/>
<dbReference type="Proteomes" id="UP000268857">
    <property type="component" value="Unassembled WGS sequence"/>
</dbReference>
<keyword evidence="2" id="KW-1185">Reference proteome</keyword>
<evidence type="ECO:0000313" key="1">
    <source>
        <dbReference type="EMBL" id="RUR72506.1"/>
    </source>
</evidence>
<dbReference type="RefSeq" id="WP_016877257.1">
    <property type="nucleotide sequence ID" value="NZ_AJLN01000055.1"/>
</dbReference>
<dbReference type="InterPro" id="IPR046038">
    <property type="entry name" value="DUF5996"/>
</dbReference>
<reference evidence="1 2" key="1">
    <citation type="journal article" date="2019" name="Genome Biol. Evol.">
        <title>Day and night: Metabolic profiles and evolutionary relationships of six axenic non-marine cyanobacteria.</title>
        <authorList>
            <person name="Will S.E."/>
            <person name="Henke P."/>
            <person name="Boedeker C."/>
            <person name="Huang S."/>
            <person name="Brinkmann H."/>
            <person name="Rohde M."/>
            <person name="Jarek M."/>
            <person name="Friedl T."/>
            <person name="Seufert S."/>
            <person name="Schumacher M."/>
            <person name="Overmann J."/>
            <person name="Neumann-Schaal M."/>
            <person name="Petersen J."/>
        </authorList>
    </citation>
    <scope>NUCLEOTIDE SEQUENCE [LARGE SCALE GENOMIC DNA]</scope>
    <source>
        <strain evidence="1 2">PCC 6912</strain>
    </source>
</reference>